<keyword evidence="1 3" id="KW-0728">SH3 domain</keyword>
<dbReference type="SUPFAM" id="SSF64268">
    <property type="entry name" value="PX domain"/>
    <property type="match status" value="1"/>
</dbReference>
<reference evidence="7 8" key="1">
    <citation type="submission" date="2017-06" db="EMBL/GenBank/DDBJ databases">
        <title>A platform for efficient transgenesis in Macrostomum lignano, a flatworm model organism for stem cell research.</title>
        <authorList>
            <person name="Berezikov E."/>
        </authorList>
    </citation>
    <scope>NUCLEOTIDE SEQUENCE [LARGE SCALE GENOMIC DNA]</scope>
    <source>
        <strain evidence="7">DV1</strain>
        <tissue evidence="7">Whole organism</tissue>
    </source>
</reference>
<dbReference type="InterPro" id="IPR001683">
    <property type="entry name" value="PX_dom"/>
</dbReference>
<feature type="domain" description="PX" evidence="6">
    <location>
        <begin position="18"/>
        <end position="142"/>
    </location>
</feature>
<sequence>RNDLMFNQEKNSWIRFDKEMHCSIPFFHKVYKNHEKYYEFVINIRNEEGCCKIIHRRYNQFFNFQHQIMELFPKEAGCKHPEERLIPVLPGKVLIRTKKEREVAAKRRPLLEEYCNSIFQLPDFIQRHRHVIQFFSCSEDDARKSSQKERPQATSADISTPAVAPLYLVTRGHSCRDAHGVEFSAEAGDAASVLRRADTGYWLVEVGGRIGWFPAQFLTPATRADSPSSPSEPVSDSTDAFVVCVSNCATSDSERLTQPALGDLVVAESRSESGWWTVRWGHQRLTVAAVGLRPVAEQLLDRGLLGGQLRPADRAAVAPPPRPPPPPAKPTLPTPPPPPPPPPPPVKSPHPPPPMPPLPMQFREQTAVTAPSPSAAPLPPKAAPRWPARGDSAASSAALPHPATASEAGQAGIAKTGQESQQLHRPSGRVKSMASRFEGVI</sequence>
<dbReference type="SMART" id="SM00312">
    <property type="entry name" value="PX"/>
    <property type="match status" value="1"/>
</dbReference>
<accession>A0A267DKD1</accession>
<organism evidence="7 8">
    <name type="scientific">Macrostomum lignano</name>
    <dbReference type="NCBI Taxonomy" id="282301"/>
    <lineage>
        <taxon>Eukaryota</taxon>
        <taxon>Metazoa</taxon>
        <taxon>Spiralia</taxon>
        <taxon>Lophotrochozoa</taxon>
        <taxon>Platyhelminthes</taxon>
        <taxon>Rhabditophora</taxon>
        <taxon>Macrostomorpha</taxon>
        <taxon>Macrostomida</taxon>
        <taxon>Macrostomidae</taxon>
        <taxon>Macrostomum</taxon>
    </lineage>
</organism>
<proteinExistence type="predicted"/>
<feature type="domain" description="SH3" evidence="5">
    <location>
        <begin position="162"/>
        <end position="223"/>
    </location>
</feature>
<dbReference type="InterPro" id="IPR036871">
    <property type="entry name" value="PX_dom_sf"/>
</dbReference>
<dbReference type="PANTHER" id="PTHR15706">
    <property type="entry name" value="SH3 MULTIPLE DOMAIN"/>
    <property type="match status" value="1"/>
</dbReference>
<dbReference type="PANTHER" id="PTHR15706:SF2">
    <property type="entry name" value="SH3 AND PX DOMAIN-CONTAINING PROTEIN 2A"/>
    <property type="match status" value="1"/>
</dbReference>
<dbReference type="Gene3D" id="2.30.30.40">
    <property type="entry name" value="SH3 Domains"/>
    <property type="match status" value="1"/>
</dbReference>
<keyword evidence="2" id="KW-0677">Repeat</keyword>
<dbReference type="SUPFAM" id="SSF50044">
    <property type="entry name" value="SH3-domain"/>
    <property type="match status" value="1"/>
</dbReference>
<dbReference type="Proteomes" id="UP000215902">
    <property type="component" value="Unassembled WGS sequence"/>
</dbReference>
<protein>
    <recommendedName>
        <fullName evidence="9">PX domain-containing protein</fullName>
    </recommendedName>
</protein>
<keyword evidence="8" id="KW-1185">Reference proteome</keyword>
<dbReference type="InterPro" id="IPR051228">
    <property type="entry name" value="NADPH_Oxidase/PX-Domain"/>
</dbReference>
<evidence type="ECO:0000256" key="2">
    <source>
        <dbReference type="ARBA" id="ARBA00022737"/>
    </source>
</evidence>
<feature type="region of interest" description="Disordered" evidence="4">
    <location>
        <begin position="313"/>
        <end position="441"/>
    </location>
</feature>
<dbReference type="InterPro" id="IPR036028">
    <property type="entry name" value="SH3-like_dom_sf"/>
</dbReference>
<evidence type="ECO:0000256" key="1">
    <source>
        <dbReference type="ARBA" id="ARBA00022443"/>
    </source>
</evidence>
<evidence type="ECO:0000313" key="7">
    <source>
        <dbReference type="EMBL" id="PAA48989.1"/>
    </source>
</evidence>
<dbReference type="Gene3D" id="3.30.1520.10">
    <property type="entry name" value="Phox-like domain"/>
    <property type="match status" value="1"/>
</dbReference>
<dbReference type="Pfam" id="PF00787">
    <property type="entry name" value="PX"/>
    <property type="match status" value="1"/>
</dbReference>
<dbReference type="STRING" id="282301.A0A267DKD1"/>
<dbReference type="PRINTS" id="PR01217">
    <property type="entry name" value="PRICHEXTENSN"/>
</dbReference>
<dbReference type="PROSITE" id="PS50195">
    <property type="entry name" value="PX"/>
    <property type="match status" value="1"/>
</dbReference>
<feature type="compositionally biased region" description="Pro residues" evidence="4">
    <location>
        <begin position="318"/>
        <end position="359"/>
    </location>
</feature>
<comment type="caution">
    <text evidence="7">The sequence shown here is derived from an EMBL/GenBank/DDBJ whole genome shotgun (WGS) entry which is preliminary data.</text>
</comment>
<dbReference type="GO" id="GO:0005737">
    <property type="term" value="C:cytoplasm"/>
    <property type="evidence" value="ECO:0007669"/>
    <property type="project" value="TreeGrafter"/>
</dbReference>
<evidence type="ECO:0000256" key="3">
    <source>
        <dbReference type="PROSITE-ProRule" id="PRU00192"/>
    </source>
</evidence>
<dbReference type="AlphaFoldDB" id="A0A267DKD1"/>
<evidence type="ECO:0000313" key="8">
    <source>
        <dbReference type="Proteomes" id="UP000215902"/>
    </source>
</evidence>
<evidence type="ECO:0000259" key="5">
    <source>
        <dbReference type="PROSITE" id="PS50002"/>
    </source>
</evidence>
<dbReference type="InterPro" id="IPR001452">
    <property type="entry name" value="SH3_domain"/>
</dbReference>
<dbReference type="GO" id="GO:0016176">
    <property type="term" value="F:superoxide-generating NADPH oxidase activator activity"/>
    <property type="evidence" value="ECO:0007669"/>
    <property type="project" value="TreeGrafter"/>
</dbReference>
<feature type="compositionally biased region" description="Low complexity" evidence="4">
    <location>
        <begin position="383"/>
        <end position="406"/>
    </location>
</feature>
<dbReference type="GO" id="GO:0035091">
    <property type="term" value="F:phosphatidylinositol binding"/>
    <property type="evidence" value="ECO:0007669"/>
    <property type="project" value="InterPro"/>
</dbReference>
<evidence type="ECO:0000259" key="6">
    <source>
        <dbReference type="PROSITE" id="PS50195"/>
    </source>
</evidence>
<feature type="non-terminal residue" evidence="7">
    <location>
        <position position="1"/>
    </location>
</feature>
<evidence type="ECO:0008006" key="9">
    <source>
        <dbReference type="Google" id="ProtNLM"/>
    </source>
</evidence>
<dbReference type="EMBL" id="NIVC01004001">
    <property type="protein sequence ID" value="PAA48989.1"/>
    <property type="molecule type" value="Genomic_DNA"/>
</dbReference>
<name>A0A267DKD1_9PLAT</name>
<evidence type="ECO:0000256" key="4">
    <source>
        <dbReference type="SAM" id="MobiDB-lite"/>
    </source>
</evidence>
<dbReference type="GO" id="GO:0042554">
    <property type="term" value="P:superoxide anion generation"/>
    <property type="evidence" value="ECO:0007669"/>
    <property type="project" value="TreeGrafter"/>
</dbReference>
<dbReference type="PROSITE" id="PS50002">
    <property type="entry name" value="SH3"/>
    <property type="match status" value="1"/>
</dbReference>
<gene>
    <name evidence="7" type="ORF">BOX15_Mlig003970g2</name>
</gene>
<dbReference type="OrthoDB" id="10255964at2759"/>